<evidence type="ECO:0000313" key="10">
    <source>
        <dbReference type="EMBL" id="TXD89340.1"/>
    </source>
</evidence>
<dbReference type="InterPro" id="IPR011623">
    <property type="entry name" value="7TMR_DISM_rcpt_extracell_dom1"/>
</dbReference>
<feature type="transmembrane region" description="Helical" evidence="7">
    <location>
        <begin position="340"/>
        <end position="363"/>
    </location>
</feature>
<dbReference type="SUPFAM" id="SSF55874">
    <property type="entry name" value="ATPase domain of HSP90 chaperone/DNA topoisomerase II/histidine kinase"/>
    <property type="match status" value="1"/>
</dbReference>
<dbReference type="InterPro" id="IPR011622">
    <property type="entry name" value="7TMR_DISM_rcpt_extracell_dom2"/>
</dbReference>
<evidence type="ECO:0000256" key="7">
    <source>
        <dbReference type="SAM" id="Phobius"/>
    </source>
</evidence>
<keyword evidence="5" id="KW-0418">Kinase</keyword>
<dbReference type="InterPro" id="IPR036097">
    <property type="entry name" value="HisK_dim/P_sf"/>
</dbReference>
<dbReference type="SUPFAM" id="SSF52172">
    <property type="entry name" value="CheY-like"/>
    <property type="match status" value="1"/>
</dbReference>
<dbReference type="SMART" id="SM00388">
    <property type="entry name" value="HisKA"/>
    <property type="match status" value="1"/>
</dbReference>
<dbReference type="InterPro" id="IPR001789">
    <property type="entry name" value="Sig_transdc_resp-reg_receiver"/>
</dbReference>
<dbReference type="AlphaFoldDB" id="A0A5C6ZJU6"/>
<feature type="transmembrane region" description="Helical" evidence="7">
    <location>
        <begin position="307"/>
        <end position="328"/>
    </location>
</feature>
<dbReference type="CDD" id="cd00082">
    <property type="entry name" value="HisKA"/>
    <property type="match status" value="1"/>
</dbReference>
<dbReference type="Pfam" id="PF00512">
    <property type="entry name" value="HisKA"/>
    <property type="match status" value="1"/>
</dbReference>
<dbReference type="InterPro" id="IPR003594">
    <property type="entry name" value="HATPase_dom"/>
</dbReference>
<dbReference type="SUPFAM" id="SSF47384">
    <property type="entry name" value="Homodimeric domain of signal transducing histidine kinase"/>
    <property type="match status" value="1"/>
</dbReference>
<dbReference type="InterPro" id="IPR036890">
    <property type="entry name" value="HATPase_C_sf"/>
</dbReference>
<dbReference type="Pfam" id="PF07696">
    <property type="entry name" value="7TMR-DISMED2"/>
    <property type="match status" value="1"/>
</dbReference>
<dbReference type="EMBL" id="VORO01000007">
    <property type="protein sequence ID" value="TXD89340.1"/>
    <property type="molecule type" value="Genomic_DNA"/>
</dbReference>
<dbReference type="InterPro" id="IPR004358">
    <property type="entry name" value="Sig_transdc_His_kin-like_C"/>
</dbReference>
<dbReference type="InterPro" id="IPR005467">
    <property type="entry name" value="His_kinase_dom"/>
</dbReference>
<gene>
    <name evidence="10" type="ORF">ESY86_08080</name>
</gene>
<dbReference type="Gene3D" id="2.60.40.2380">
    <property type="match status" value="1"/>
</dbReference>
<evidence type="ECO:0000256" key="5">
    <source>
        <dbReference type="ARBA" id="ARBA00022777"/>
    </source>
</evidence>
<dbReference type="CDD" id="cd17546">
    <property type="entry name" value="REC_hyHK_CKI1_RcsC-like"/>
    <property type="match status" value="1"/>
</dbReference>
<feature type="modified residue" description="4-aspartylphosphate" evidence="6">
    <location>
        <position position="715"/>
    </location>
</feature>
<organism evidence="10 11">
    <name type="scientific">Subsaximicrobium wynnwilliamsii</name>
    <dbReference type="NCBI Taxonomy" id="291179"/>
    <lineage>
        <taxon>Bacteria</taxon>
        <taxon>Pseudomonadati</taxon>
        <taxon>Bacteroidota</taxon>
        <taxon>Flavobacteriia</taxon>
        <taxon>Flavobacteriales</taxon>
        <taxon>Flavobacteriaceae</taxon>
        <taxon>Subsaximicrobium</taxon>
    </lineage>
</organism>
<reference evidence="10 11" key="1">
    <citation type="submission" date="2019-08" db="EMBL/GenBank/DDBJ databases">
        <title>Genomes of Subsaximicrobium wynnwilliamsii strains.</title>
        <authorList>
            <person name="Bowman J.P."/>
        </authorList>
    </citation>
    <scope>NUCLEOTIDE SEQUENCE [LARGE SCALE GENOMIC DNA]</scope>
    <source>
        <strain evidence="10 11">2-80-2</strain>
    </source>
</reference>
<keyword evidence="7" id="KW-0472">Membrane</keyword>
<keyword evidence="4" id="KW-0808">Transferase</keyword>
<dbReference type="Pfam" id="PF00072">
    <property type="entry name" value="Response_reg"/>
    <property type="match status" value="1"/>
</dbReference>
<keyword evidence="3 6" id="KW-0597">Phosphoprotein</keyword>
<feature type="transmembrane region" description="Helical" evidence="7">
    <location>
        <begin position="252"/>
        <end position="271"/>
    </location>
</feature>
<proteinExistence type="predicted"/>
<comment type="catalytic activity">
    <reaction evidence="1">
        <text>ATP + protein L-histidine = ADP + protein N-phospho-L-histidine.</text>
        <dbReference type="EC" id="2.7.13.3"/>
    </reaction>
</comment>
<protein>
    <recommendedName>
        <fullName evidence="2">histidine kinase</fullName>
        <ecNumber evidence="2">2.7.13.3</ecNumber>
    </recommendedName>
</protein>
<dbReference type="PROSITE" id="PS50110">
    <property type="entry name" value="RESPONSE_REGULATORY"/>
    <property type="match status" value="1"/>
</dbReference>
<dbReference type="EC" id="2.7.13.3" evidence="2"/>
<dbReference type="Gene3D" id="3.30.565.10">
    <property type="entry name" value="Histidine kinase-like ATPase, C-terminal domain"/>
    <property type="match status" value="1"/>
</dbReference>
<evidence type="ECO:0000256" key="4">
    <source>
        <dbReference type="ARBA" id="ARBA00022679"/>
    </source>
</evidence>
<dbReference type="PRINTS" id="PR00344">
    <property type="entry name" value="BCTRLSENSOR"/>
</dbReference>
<keyword evidence="7" id="KW-0812">Transmembrane</keyword>
<evidence type="ECO:0000256" key="6">
    <source>
        <dbReference type="PROSITE-ProRule" id="PRU00169"/>
    </source>
</evidence>
<dbReference type="Pfam" id="PF02518">
    <property type="entry name" value="HATPase_c"/>
    <property type="match status" value="1"/>
</dbReference>
<keyword evidence="11" id="KW-1185">Reference proteome</keyword>
<dbReference type="PROSITE" id="PS50109">
    <property type="entry name" value="HIS_KIN"/>
    <property type="match status" value="1"/>
</dbReference>
<dbReference type="Gene3D" id="1.10.287.130">
    <property type="match status" value="1"/>
</dbReference>
<dbReference type="GO" id="GO:0000155">
    <property type="term" value="F:phosphorelay sensor kinase activity"/>
    <property type="evidence" value="ECO:0007669"/>
    <property type="project" value="InterPro"/>
</dbReference>
<feature type="transmembrane region" description="Helical" evidence="7">
    <location>
        <begin position="215"/>
        <end position="232"/>
    </location>
</feature>
<dbReference type="FunFam" id="3.30.565.10:FF:000010">
    <property type="entry name" value="Sensor histidine kinase RcsC"/>
    <property type="match status" value="1"/>
</dbReference>
<sequence length="793" mass="89444">MLLIAPNMKLPLLIIYFIGLGLYAQDVPYNPQTSKGELYEYAQFADAGKVNLSISEVLSAPNIAYNNLESENHSVGFTGDNYWVRFSLENSDETQKTYYLETARPITDLATMFQISETGIIIGKSGDQIPFDERQVKHRSTIFKISIPAKTTTQIYLHLGSDGETINIPLNLYDEVSFWMVNYKQQLFLGLFYGLLLLAGTIYLFFFTSLREKTFLYYGLYVFSIGLMQAALDGFIHQYILSDGGFINSRAVMIAAILSNFFLLKYSEYFLKVDTSLPNFKKAYNTIYAVLAILFIMIFIGPKSLELVYPISNINGLLSLILILTTVFTMRYKRMAIDPYFSFGIFFLVIGLLGFVLNNLSLLPNNFFTLNSAKFGSAFEVIFLSLSMTNLIRNLRLEKEAIQDEALQKSEEISQLKSYFMSNISHELRTPINAIMGVAELELKDQNNSVENRKQYQVIKNASLSLLSNVNDILDFEKIEKNELVLELDEFNPSVMIHQISSNWKIEAEGKGLDYTFDMDHDIPTTVVGDAERFMQILNNVLGNAVKFTNDGHVTFKLKCTAQPKSVSRFSMQISDSGVGMDREQKKNVFDSFNQMRLNHKRQFGGIGLGLSIVRHLVGLFDGEIYLESETGKGTDVFIELPLKSLSKSETALNDIQKLTVKPQHILVVEDNKLNQMVMRKLLSGLPHISFAVVNNGQEAIDALQKEVYDLVLMDLQMPVMDGYEATEVIRSGKLGKAIGSIPIIAVTADAMQETRKKVLDTGMNDYMTKPVSKELLLQKIGKCQVNPILKIA</sequence>
<dbReference type="OrthoDB" id="9816309at2"/>
<feature type="transmembrane region" description="Helical" evidence="7">
    <location>
        <begin position="187"/>
        <end position="208"/>
    </location>
</feature>
<feature type="domain" description="Response regulatory" evidence="9">
    <location>
        <begin position="665"/>
        <end position="785"/>
    </location>
</feature>
<evidence type="ECO:0000256" key="1">
    <source>
        <dbReference type="ARBA" id="ARBA00000085"/>
    </source>
</evidence>
<evidence type="ECO:0000256" key="2">
    <source>
        <dbReference type="ARBA" id="ARBA00012438"/>
    </source>
</evidence>
<evidence type="ECO:0000259" key="9">
    <source>
        <dbReference type="PROSITE" id="PS50110"/>
    </source>
</evidence>
<accession>A0A5C6ZJU6</accession>
<dbReference type="SMART" id="SM00448">
    <property type="entry name" value="REC"/>
    <property type="match status" value="1"/>
</dbReference>
<dbReference type="InterPro" id="IPR011006">
    <property type="entry name" value="CheY-like_superfamily"/>
</dbReference>
<feature type="transmembrane region" description="Helical" evidence="7">
    <location>
        <begin position="283"/>
        <end position="301"/>
    </location>
</feature>
<dbReference type="Pfam" id="PF07695">
    <property type="entry name" value="7TMR-DISM_7TM"/>
    <property type="match status" value="1"/>
</dbReference>
<evidence type="ECO:0000313" key="11">
    <source>
        <dbReference type="Proteomes" id="UP000321578"/>
    </source>
</evidence>
<keyword evidence="7" id="KW-1133">Transmembrane helix</keyword>
<evidence type="ECO:0000256" key="3">
    <source>
        <dbReference type="ARBA" id="ARBA00022553"/>
    </source>
</evidence>
<comment type="caution">
    <text evidence="10">The sequence shown here is derived from an EMBL/GenBank/DDBJ whole genome shotgun (WGS) entry which is preliminary data.</text>
</comment>
<name>A0A5C6ZJU6_9FLAO</name>
<feature type="domain" description="Histidine kinase" evidence="8">
    <location>
        <begin position="423"/>
        <end position="645"/>
    </location>
</feature>
<dbReference type="Proteomes" id="UP000321578">
    <property type="component" value="Unassembled WGS sequence"/>
</dbReference>
<dbReference type="Gene3D" id="3.40.50.2300">
    <property type="match status" value="1"/>
</dbReference>
<dbReference type="SMART" id="SM00387">
    <property type="entry name" value="HATPase_c"/>
    <property type="match status" value="1"/>
</dbReference>
<dbReference type="InterPro" id="IPR003661">
    <property type="entry name" value="HisK_dim/P_dom"/>
</dbReference>
<dbReference type="PANTHER" id="PTHR43047">
    <property type="entry name" value="TWO-COMPONENT HISTIDINE PROTEIN KINASE"/>
    <property type="match status" value="1"/>
</dbReference>
<evidence type="ECO:0000259" key="8">
    <source>
        <dbReference type="PROSITE" id="PS50109"/>
    </source>
</evidence>